<dbReference type="PANTHER" id="PTHR36108:SF13">
    <property type="entry name" value="COLOSSIN-B-RELATED"/>
    <property type="match status" value="1"/>
</dbReference>
<evidence type="ECO:0000256" key="5">
    <source>
        <dbReference type="ARBA" id="ARBA00023180"/>
    </source>
</evidence>
<feature type="domain" description="PA14" evidence="7">
    <location>
        <begin position="201"/>
        <end position="361"/>
    </location>
</feature>
<dbReference type="PANTHER" id="PTHR36108">
    <property type="entry name" value="COLOSSIN-B-RELATED"/>
    <property type="match status" value="1"/>
</dbReference>
<reference evidence="8 9" key="1">
    <citation type="submission" date="2020-02" db="EMBL/GenBank/DDBJ databases">
        <title>Draft genome sequence of Lactococcus sp. Hs20B0-1.</title>
        <authorList>
            <person name="Noda S."/>
            <person name="Yuki M."/>
            <person name="Ohkuma M."/>
        </authorList>
    </citation>
    <scope>NUCLEOTIDE SEQUENCE [LARGE SCALE GENOMIC DNA]</scope>
    <source>
        <strain evidence="8 9">Hs20B0-1</strain>
    </source>
</reference>
<dbReference type="InterPro" id="IPR037524">
    <property type="entry name" value="PA14/GLEYA"/>
</dbReference>
<dbReference type="EMBL" id="BLLH01000003">
    <property type="protein sequence ID" value="GFH40386.1"/>
    <property type="molecule type" value="Genomic_DNA"/>
</dbReference>
<dbReference type="InterPro" id="IPR011658">
    <property type="entry name" value="PA14_dom"/>
</dbReference>
<protein>
    <recommendedName>
        <fullName evidence="7">PA14 domain-containing protein</fullName>
    </recommendedName>
</protein>
<dbReference type="Gene3D" id="2.60.40.10">
    <property type="entry name" value="Immunoglobulins"/>
    <property type="match status" value="5"/>
</dbReference>
<comment type="similarity">
    <text evidence="2">Belongs to the prespore-cell-inducing factor family.</text>
</comment>
<dbReference type="Pfam" id="PF07691">
    <property type="entry name" value="PA14"/>
    <property type="match status" value="1"/>
</dbReference>
<keyword evidence="3" id="KW-0964">Secreted</keyword>
<proteinExistence type="inferred from homology"/>
<accession>A0A6A0B600</accession>
<gene>
    <name evidence="8" type="ORF">Hs20B_07840</name>
</gene>
<keyword evidence="6" id="KW-1133">Transmembrane helix</keyword>
<feature type="transmembrane region" description="Helical" evidence="6">
    <location>
        <begin position="1369"/>
        <end position="1389"/>
    </location>
</feature>
<evidence type="ECO:0000256" key="3">
    <source>
        <dbReference type="ARBA" id="ARBA00022525"/>
    </source>
</evidence>
<evidence type="ECO:0000259" key="7">
    <source>
        <dbReference type="PROSITE" id="PS51820"/>
    </source>
</evidence>
<keyword evidence="4" id="KW-0732">Signal</keyword>
<evidence type="ECO:0000256" key="2">
    <source>
        <dbReference type="ARBA" id="ARBA00008709"/>
    </source>
</evidence>
<dbReference type="InterPro" id="IPR041033">
    <property type="entry name" value="SpaA_PFL_dom_1"/>
</dbReference>
<keyword evidence="6" id="KW-0812">Transmembrane</keyword>
<dbReference type="PROSITE" id="PS51820">
    <property type="entry name" value="PA14"/>
    <property type="match status" value="1"/>
</dbReference>
<comment type="caution">
    <text evidence="8">The sequence shown here is derived from an EMBL/GenBank/DDBJ whole genome shotgun (WGS) entry which is preliminary data.</text>
</comment>
<dbReference type="Pfam" id="PF17802">
    <property type="entry name" value="SpaA"/>
    <property type="match status" value="5"/>
</dbReference>
<name>A0A6A0B600_9LACT</name>
<keyword evidence="5" id="KW-0325">Glycoprotein</keyword>
<evidence type="ECO:0000256" key="6">
    <source>
        <dbReference type="SAM" id="Phobius"/>
    </source>
</evidence>
<keyword evidence="6" id="KW-0472">Membrane</keyword>
<evidence type="ECO:0000256" key="1">
    <source>
        <dbReference type="ARBA" id="ARBA00007257"/>
    </source>
</evidence>
<organism evidence="8 9">
    <name type="scientific">Pseudolactococcus insecticola</name>
    <dbReference type="NCBI Taxonomy" id="2709158"/>
    <lineage>
        <taxon>Bacteria</taxon>
        <taxon>Bacillati</taxon>
        <taxon>Bacillota</taxon>
        <taxon>Bacilli</taxon>
        <taxon>Lactobacillales</taxon>
        <taxon>Streptococcaceae</taxon>
        <taxon>Pseudolactococcus</taxon>
    </lineage>
</organism>
<dbReference type="RefSeq" id="WP_172355882.1">
    <property type="nucleotide sequence ID" value="NZ_BLLH01000003.1"/>
</dbReference>
<dbReference type="NCBIfam" id="TIGR02148">
    <property type="entry name" value="Fibro_Slime"/>
    <property type="match status" value="1"/>
</dbReference>
<dbReference type="InterPro" id="IPR013783">
    <property type="entry name" value="Ig-like_fold"/>
</dbReference>
<sequence>MMKIFKNWQQKLMLATILSTYVSGFGDLKITADTTNPAGSSIANTQGVPNSFEVRNNLPDTISVPVTYFDQAEDIINYSEGSTWPTQAVKNSNARFTRFKDGVMFEGGAIVGDTTRHAGLVAVDLDDEGLPVPAGINRPANNAKAQINYGWGATGLEGTPFYRWFHTAYQPDVDSTAYTAENTGANSRQVSQKYDSSLSMTKQTDGTYQVSSNAFYPLDTYRNAGVNTGDTGNNPNNNLNGNAHNFNFTMKMEKEFTFTGERETFNFSGDDDVWVFIDGKLVVDIGGQHENTAGNFVINADGTIVAGTNATTANIASISQGRHKLSFFLAERHTTESNFTLTTSLLAPEVTTLKEGVRDSENPEIFHYTAAVVNQDPKNTVSLDKIADYMNLGDNYDANGVFLDFNDGADDGVSLLSYSVGDSPERHTAIVDAQSGQIKIDGSNEAGRITIPAGGYVTFYYDIDLSKDLGLGTQDTYQNNQLYNKFTAHVRSNDGIGMANASDSEVVLIANVAITNNVATTKTRPTTLDNVAALDFAPEKDVTYGDYLVYKVDLTKNSNSNTVNGLLKGALDTSVAGKYYRVDNGNLVEVGTDLNTSFSLHDTATYYFISDVPITSYQDVTYQLVASAEPTSLNDWESCDAAAIATPKKAELTINYHLDSVAHLHDGYAYPDESSLLVGTPSDKFTFYNESYADAMTAIPALAALPAGYSPHVTNPDITANFVLQEGQNTVDFILKAYTLKIVKTTFGFRQLLDGSEFSLENTTTHQTQTVIPGDEGVFLDLADGDYRLTETISPTNYQLREDAIAFTVTNGVLSINDGQTDSKTGAGIRWNNTTSTLEIANGLLSDVISIRKVGARTDNGSRVGIAGAEFKVYGEPDDSAGSDDYFKAVDKDSKLGGTEYDTLSEARSAAASLPAGQLNIADLTPGRWILEETKTPDGYEDAVGEKTYFIVEKNENDADEGHTLHVTLTDSTFTPLADASDNGSNMAYAPSGLTRTIEVINTLKTFPIKAIKLSEDAVTPLAGASFQLTGATNEGIAITPSDIAVTDESGELALPNLAPGRYVLHETGAPQGYAPLSENIYFTVAVDGTLSESSQSAGIDSNGTLYIINNFNTYDVLINKVDALGKKLSGASFGIATASDGLQNAYTADGERLVSAISDTIVTTGDSNLKFVGLKPGTYEIEEKDVPTGFAKIDNFFIKVALDGTVTLVTDITGTTLASPPDVSLENNVIEVVNQTKNFTLTVTKTDSISDEPLVGVEFTLTKSGESDDIFKAVTTGANASIETQNLAPGTYTLAETGTKIGYAELNVPSVDFTINADGTVSFPDDAVTGIWWQFSTSTHGGSNQNQIKVAVKNQPLGLLPATGGNGLAALMMIAFVALATSAGLMILKRQQG</sequence>
<dbReference type="InterPro" id="IPR011874">
    <property type="entry name" value="Fibro_Slime"/>
</dbReference>
<evidence type="ECO:0000256" key="4">
    <source>
        <dbReference type="ARBA" id="ARBA00022729"/>
    </source>
</evidence>
<dbReference type="Proteomes" id="UP000475928">
    <property type="component" value="Unassembled WGS sequence"/>
</dbReference>
<keyword evidence="9" id="KW-1185">Reference proteome</keyword>
<comment type="similarity">
    <text evidence="1">Belongs to the serine-aspartate repeat-containing protein (SDr) family.</text>
</comment>
<dbReference type="SUPFAM" id="SSF49478">
    <property type="entry name" value="Cna protein B-type domain"/>
    <property type="match status" value="2"/>
</dbReference>
<evidence type="ECO:0000313" key="9">
    <source>
        <dbReference type="Proteomes" id="UP000475928"/>
    </source>
</evidence>
<evidence type="ECO:0000313" key="8">
    <source>
        <dbReference type="EMBL" id="GFH40386.1"/>
    </source>
</evidence>